<dbReference type="Proteomes" id="UP001187192">
    <property type="component" value="Unassembled WGS sequence"/>
</dbReference>
<protein>
    <submittedName>
        <fullName evidence="1">Uncharacterized protein</fullName>
    </submittedName>
</protein>
<proteinExistence type="predicted"/>
<gene>
    <name evidence="1" type="ORF">TIFTF001_040286</name>
</gene>
<name>A0AA87YUT4_FICCA</name>
<dbReference type="AlphaFoldDB" id="A0AA87YUT4"/>
<dbReference type="PANTHER" id="PTHR48475">
    <property type="entry name" value="RIBONUCLEASE H"/>
    <property type="match status" value="1"/>
</dbReference>
<accession>A0AA87YUT4</accession>
<dbReference type="EMBL" id="BTGU01001394">
    <property type="protein sequence ID" value="GMN22562.1"/>
    <property type="molecule type" value="Genomic_DNA"/>
</dbReference>
<evidence type="ECO:0000313" key="1">
    <source>
        <dbReference type="EMBL" id="GMN22562.1"/>
    </source>
</evidence>
<dbReference type="Gene3D" id="3.30.420.10">
    <property type="entry name" value="Ribonuclease H-like superfamily/Ribonuclease H"/>
    <property type="match status" value="1"/>
</dbReference>
<reference evidence="1" key="1">
    <citation type="submission" date="2023-07" db="EMBL/GenBank/DDBJ databases">
        <title>draft genome sequence of fig (Ficus carica).</title>
        <authorList>
            <person name="Takahashi T."/>
            <person name="Nishimura K."/>
        </authorList>
    </citation>
    <scope>NUCLEOTIDE SEQUENCE</scope>
</reference>
<dbReference type="InterPro" id="IPR036397">
    <property type="entry name" value="RNaseH_sf"/>
</dbReference>
<sequence>MATGDTVSSRRSYVRNVRQVACGEYINIDEHMTKISHQDSVLINFTNDEANKLLYPHNDALVGEIKISDNIIRRVLIDNGSFANILFMDASPAGLICLLITIDDEPEKATQMVEFLVVDKPSERARKCYVGAVNKVCHKVPQLAVVTTIFKIDEIETPNSKINPLSDLDPRVSEEEIRAQPVEDLVPFHLDHEYPNRSYAAKLDTIAGTLGLGFSPKLKRAWSGLGLAAWLRTRAWDHAGLRCVTRAFQVKEERMAKYLGKVKSLLDQFKSHIMTRISRSENNEADVVARLASGIDADSLVFVPVERLNRPSIKCVEQVLCSENVRTWMDSIINYLTTSQLPENQEDARRIKNTLTRKLKKSAPADHTVLEIQVPLGKKMMFLQWEADQCLT</sequence>
<comment type="caution">
    <text evidence="1">The sequence shown here is derived from an EMBL/GenBank/DDBJ whole genome shotgun (WGS) entry which is preliminary data.</text>
</comment>
<keyword evidence="2" id="KW-1185">Reference proteome</keyword>
<organism evidence="1 2">
    <name type="scientific">Ficus carica</name>
    <name type="common">Common fig</name>
    <dbReference type="NCBI Taxonomy" id="3494"/>
    <lineage>
        <taxon>Eukaryota</taxon>
        <taxon>Viridiplantae</taxon>
        <taxon>Streptophyta</taxon>
        <taxon>Embryophyta</taxon>
        <taxon>Tracheophyta</taxon>
        <taxon>Spermatophyta</taxon>
        <taxon>Magnoliopsida</taxon>
        <taxon>eudicotyledons</taxon>
        <taxon>Gunneridae</taxon>
        <taxon>Pentapetalae</taxon>
        <taxon>rosids</taxon>
        <taxon>fabids</taxon>
        <taxon>Rosales</taxon>
        <taxon>Moraceae</taxon>
        <taxon>Ficeae</taxon>
        <taxon>Ficus</taxon>
    </lineage>
</organism>
<dbReference type="PANTHER" id="PTHR48475:SF2">
    <property type="entry name" value="RIBONUCLEASE H"/>
    <property type="match status" value="1"/>
</dbReference>
<evidence type="ECO:0000313" key="2">
    <source>
        <dbReference type="Proteomes" id="UP001187192"/>
    </source>
</evidence>
<dbReference type="GO" id="GO:0003676">
    <property type="term" value="F:nucleic acid binding"/>
    <property type="evidence" value="ECO:0007669"/>
    <property type="project" value="InterPro"/>
</dbReference>